<dbReference type="AlphaFoldDB" id="A0AAD7UQR7"/>
<reference evidence="3 4" key="1">
    <citation type="submission" date="2023-03" db="EMBL/GenBank/DDBJ databases">
        <title>Genome sequence of Lichtheimia ornata CBS 291.66.</title>
        <authorList>
            <person name="Mohabir J.T."/>
            <person name="Shea T.P."/>
            <person name="Kurbessoian T."/>
            <person name="Berby B."/>
            <person name="Fontaine J."/>
            <person name="Livny J."/>
            <person name="Gnirke A."/>
            <person name="Stajich J.E."/>
            <person name="Cuomo C.A."/>
        </authorList>
    </citation>
    <scope>NUCLEOTIDE SEQUENCE [LARGE SCALE GENOMIC DNA]</scope>
    <source>
        <strain evidence="3">CBS 291.66</strain>
    </source>
</reference>
<dbReference type="Proteomes" id="UP001234581">
    <property type="component" value="Unassembled WGS sequence"/>
</dbReference>
<evidence type="ECO:0000259" key="2">
    <source>
        <dbReference type="PROSITE" id="PS50878"/>
    </source>
</evidence>
<dbReference type="EMBL" id="JARTCD010000211">
    <property type="protein sequence ID" value="KAJ8651418.1"/>
    <property type="molecule type" value="Genomic_DNA"/>
</dbReference>
<evidence type="ECO:0000313" key="4">
    <source>
        <dbReference type="Proteomes" id="UP001234581"/>
    </source>
</evidence>
<comment type="caution">
    <text evidence="3">The sequence shown here is derived from an EMBL/GenBank/DDBJ whole genome shotgun (WGS) entry which is preliminary data.</text>
</comment>
<dbReference type="CDD" id="cd01650">
    <property type="entry name" value="RT_nLTR_like"/>
    <property type="match status" value="1"/>
</dbReference>
<dbReference type="GeneID" id="83220353"/>
<name>A0AAD7UQR7_9FUNG</name>
<dbReference type="SUPFAM" id="SSF56672">
    <property type="entry name" value="DNA/RNA polymerases"/>
    <property type="match status" value="1"/>
</dbReference>
<feature type="region of interest" description="Disordered" evidence="1">
    <location>
        <begin position="18"/>
        <end position="38"/>
    </location>
</feature>
<proteinExistence type="predicted"/>
<dbReference type="RefSeq" id="XP_058336333.1">
    <property type="nucleotide sequence ID" value="XM_058492902.1"/>
</dbReference>
<dbReference type="InterPro" id="IPR000477">
    <property type="entry name" value="RT_dom"/>
</dbReference>
<protein>
    <recommendedName>
        <fullName evidence="2">Reverse transcriptase domain-containing protein</fullName>
    </recommendedName>
</protein>
<dbReference type="Pfam" id="PF00078">
    <property type="entry name" value="RVT_1"/>
    <property type="match status" value="1"/>
</dbReference>
<sequence>MVIQDQLSLDSNHKITHLQFDMPSNPPPLTTPTPRRQGHLHRLSESQPRQQYIDQFENNTRELTHILTNAISDSQTNPSIESLATSLNQAIYDALDTTIGAKPSSTPKSRTKWFWTEEIHKAMAHREHCYRKWRKAKGMNKVTWWIKHQEARAKVRLTVNTRRRHTWQQFCNNVANGEFTKALAIISKIKRNRTLSPTFADPAGPEAAAKRMANHLQSVYSGMHMHTHTPDLEHVLPLTHVSINHNDSPNSFDDSPFTQDQIERAIKILPTNKAPGVDHIKSEMLKPITHSLTPILLALFTLCWRNAQVPSYWRIAQVVPIHKKGSPDDPANFRPISLTSVFRKLLERCLLPDLTTMGPPLDIVQGGFRTQRSALDQARCLHEINLLHRKQNGSPPVLVFLDIKSAYDTVDRRIIWQALSSFIPPTFLALLKNMFDDVFIEVLISNHTSHRFQPSTGVLQGSVLSPLLYSHYINSLPTLLRVADNGNPSADPPAHVSIDGQKINSLLYADDVVILGTWESIPKLLATCEQHSTTLGYRWNPSKCVVLSETEPPPDQAELQLYGTPIPRDETFSYLGVPFKKNGTIDTSLLIHTRTQAALSSMRILHAIGLRPSGFSRLLACRLYRQFIRPKMEYGLAIHTIPRKLSTVLEQAQSNCLRMIYGGSASASTQVMCHLANLPRMEDRITILQAKFLIRAHNLPDDSLLHNLQPIIRNRKTRTGSWRSLLSTNTIWKDLLPKPAANTDRKQLKQTLRQFLTQRLSVYRSRRRSILLTACRPNLGVDPIMWIPMSKMERSRCVRWRLGWLPGGKPTGCPYCNTNNRTTRAHLTQCLQVHQQLAVPSNIKDPISWLLNQLPTSKPKSSERCQYWIKQWPLLCTLLQQMDNIQHNTIQQHDNTQQSHGQSLIQWLEKDTSTGDHHGSQTPATS</sequence>
<dbReference type="PANTHER" id="PTHR19446">
    <property type="entry name" value="REVERSE TRANSCRIPTASES"/>
    <property type="match status" value="1"/>
</dbReference>
<organism evidence="3 4">
    <name type="scientific">Lichtheimia ornata</name>
    <dbReference type="NCBI Taxonomy" id="688661"/>
    <lineage>
        <taxon>Eukaryota</taxon>
        <taxon>Fungi</taxon>
        <taxon>Fungi incertae sedis</taxon>
        <taxon>Mucoromycota</taxon>
        <taxon>Mucoromycotina</taxon>
        <taxon>Mucoromycetes</taxon>
        <taxon>Mucorales</taxon>
        <taxon>Lichtheimiaceae</taxon>
        <taxon>Lichtheimia</taxon>
    </lineage>
</organism>
<feature type="domain" description="Reverse transcriptase" evidence="2">
    <location>
        <begin position="302"/>
        <end position="579"/>
    </location>
</feature>
<accession>A0AAD7UQR7</accession>
<keyword evidence="4" id="KW-1185">Reference proteome</keyword>
<dbReference type="PROSITE" id="PS50878">
    <property type="entry name" value="RT_POL"/>
    <property type="match status" value="1"/>
</dbReference>
<evidence type="ECO:0000313" key="3">
    <source>
        <dbReference type="EMBL" id="KAJ8651418.1"/>
    </source>
</evidence>
<gene>
    <name evidence="3" type="ORF">O0I10_013041</name>
</gene>
<dbReference type="InterPro" id="IPR043502">
    <property type="entry name" value="DNA/RNA_pol_sf"/>
</dbReference>
<evidence type="ECO:0000256" key="1">
    <source>
        <dbReference type="SAM" id="MobiDB-lite"/>
    </source>
</evidence>